<sequence>MPQEVRDVAQRLLISKKPMFPKLIIAFGTLRHLHRHRHQMTCFVPDEDVPLKANGSLDILEVIKSAVHTFDKDTIEIGSSRSSYIRAVVMSIVDVHAASPYAMFIGNLGIANVESASYWVVRHLKHLRFIWGYRTCSYMDANILGID</sequence>
<gene>
    <name evidence="1" type="ORF">FMOSSE_LOCUS10086</name>
</gene>
<dbReference type="Proteomes" id="UP000789375">
    <property type="component" value="Unassembled WGS sequence"/>
</dbReference>
<accession>A0A9N9GNC4</accession>
<name>A0A9N9GNC4_FUNMO</name>
<reference evidence="1" key="1">
    <citation type="submission" date="2021-06" db="EMBL/GenBank/DDBJ databases">
        <authorList>
            <person name="Kallberg Y."/>
            <person name="Tangrot J."/>
            <person name="Rosling A."/>
        </authorList>
    </citation>
    <scope>NUCLEOTIDE SEQUENCE</scope>
    <source>
        <strain evidence="1">87-6 pot B 2015</strain>
    </source>
</reference>
<proteinExistence type="predicted"/>
<dbReference type="EMBL" id="CAJVPP010003184">
    <property type="protein sequence ID" value="CAG8622975.1"/>
    <property type="molecule type" value="Genomic_DNA"/>
</dbReference>
<dbReference type="AlphaFoldDB" id="A0A9N9GNC4"/>
<comment type="caution">
    <text evidence="1">The sequence shown here is derived from an EMBL/GenBank/DDBJ whole genome shotgun (WGS) entry which is preliminary data.</text>
</comment>
<evidence type="ECO:0000313" key="2">
    <source>
        <dbReference type="Proteomes" id="UP000789375"/>
    </source>
</evidence>
<keyword evidence="2" id="KW-1185">Reference proteome</keyword>
<protein>
    <submittedName>
        <fullName evidence="1">9202_t:CDS:1</fullName>
    </submittedName>
</protein>
<organism evidence="1 2">
    <name type="scientific">Funneliformis mosseae</name>
    <name type="common">Endomycorrhizal fungus</name>
    <name type="synonym">Glomus mosseae</name>
    <dbReference type="NCBI Taxonomy" id="27381"/>
    <lineage>
        <taxon>Eukaryota</taxon>
        <taxon>Fungi</taxon>
        <taxon>Fungi incertae sedis</taxon>
        <taxon>Mucoromycota</taxon>
        <taxon>Glomeromycotina</taxon>
        <taxon>Glomeromycetes</taxon>
        <taxon>Glomerales</taxon>
        <taxon>Glomeraceae</taxon>
        <taxon>Funneliformis</taxon>
    </lineage>
</organism>
<evidence type="ECO:0000313" key="1">
    <source>
        <dbReference type="EMBL" id="CAG8622975.1"/>
    </source>
</evidence>